<dbReference type="Pfam" id="PF14561">
    <property type="entry name" value="TPR_20"/>
    <property type="match status" value="1"/>
</dbReference>
<gene>
    <name evidence="1" type="ORF">EJ997_06895</name>
</gene>
<dbReference type="Proteomes" id="UP000280344">
    <property type="component" value="Chromosome"/>
</dbReference>
<dbReference type="Pfam" id="PF14559">
    <property type="entry name" value="TPR_19"/>
    <property type="match status" value="1"/>
</dbReference>
<dbReference type="Gene3D" id="1.25.40.10">
    <property type="entry name" value="Tetratricopeptide repeat domain"/>
    <property type="match status" value="1"/>
</dbReference>
<organism evidence="1 2">
    <name type="scientific">Flaviflexus ciconiae</name>
    <dbReference type="NCBI Taxonomy" id="2496867"/>
    <lineage>
        <taxon>Bacteria</taxon>
        <taxon>Bacillati</taxon>
        <taxon>Actinomycetota</taxon>
        <taxon>Actinomycetes</taxon>
        <taxon>Actinomycetales</taxon>
        <taxon>Actinomycetaceae</taxon>
        <taxon>Flaviflexus</taxon>
    </lineage>
</organism>
<dbReference type="KEGG" id="flh:EJ997_06895"/>
<reference evidence="1 2" key="1">
    <citation type="submission" date="2018-12" db="EMBL/GenBank/DDBJ databases">
        <title>Complete genome sequence of Flaviflexus sp. H23T48.</title>
        <authorList>
            <person name="Bae J.-W."/>
            <person name="Lee J.-Y."/>
        </authorList>
    </citation>
    <scope>NUCLEOTIDE SEQUENCE [LARGE SCALE GENOMIC DNA]</scope>
    <source>
        <strain evidence="1 2">H23T48</strain>
    </source>
</reference>
<dbReference type="AlphaFoldDB" id="A0A3S9PXQ7"/>
<sequence length="309" mass="32924">MSEPLNIRGAVDLSALAPAKEQERMKAQTTNENGEQVIPGPFVRDVTMESVQSFLELSLHVPLVVVFTSPRSEGSLALAKTLESQILSRGGAIGLGLVEADSSPEIAQAFQVQAVPTTLAVLGGNPVPLFQGTMDDADVAKALDSVLQAAEQLSVHGRLDGDEDGSLPEPELPPHVKEANEALSAGDFDKAHAAYTKALKENPGDEVAKVELARVELLQRVQGYDVQSIMSTAKDADLTDVDLHLQASDIEVAASRPESAFGRLLAVIRATSGDDREKARERIVALFNIVGIHDPLVTEVRKQLASALM</sequence>
<dbReference type="Gene3D" id="3.40.30.10">
    <property type="entry name" value="Glutaredoxin"/>
    <property type="match status" value="1"/>
</dbReference>
<protein>
    <submittedName>
        <fullName evidence="1">Tetratricopeptide repeat protein</fullName>
    </submittedName>
</protein>
<name>A0A3S9PXQ7_9ACTO</name>
<dbReference type="EMBL" id="CP034593">
    <property type="protein sequence ID" value="AZQ77095.1"/>
    <property type="molecule type" value="Genomic_DNA"/>
</dbReference>
<accession>A0A3S9PXQ7</accession>
<proteinExistence type="predicted"/>
<keyword evidence="2" id="KW-1185">Reference proteome</keyword>
<dbReference type="RefSeq" id="WP_126703900.1">
    <property type="nucleotide sequence ID" value="NZ_CP034593.1"/>
</dbReference>
<dbReference type="InterPro" id="IPR036249">
    <property type="entry name" value="Thioredoxin-like_sf"/>
</dbReference>
<dbReference type="InterPro" id="IPR011990">
    <property type="entry name" value="TPR-like_helical_dom_sf"/>
</dbReference>
<dbReference type="CDD" id="cd02956">
    <property type="entry name" value="ybbN"/>
    <property type="match status" value="1"/>
</dbReference>
<dbReference type="OrthoDB" id="5181746at2"/>
<evidence type="ECO:0000313" key="1">
    <source>
        <dbReference type="EMBL" id="AZQ77095.1"/>
    </source>
</evidence>
<dbReference type="SUPFAM" id="SSF52833">
    <property type="entry name" value="Thioredoxin-like"/>
    <property type="match status" value="1"/>
</dbReference>
<dbReference type="SUPFAM" id="SSF48452">
    <property type="entry name" value="TPR-like"/>
    <property type="match status" value="1"/>
</dbReference>
<evidence type="ECO:0000313" key="2">
    <source>
        <dbReference type="Proteomes" id="UP000280344"/>
    </source>
</evidence>